<dbReference type="InterPro" id="IPR013332">
    <property type="entry name" value="KPR_N"/>
</dbReference>
<reference evidence="2" key="1">
    <citation type="journal article" date="2020" name="mSystems">
        <title>Genome- and Community-Level Interaction Insights into Carbon Utilization and Element Cycling Functions of Hydrothermarchaeota in Hydrothermal Sediment.</title>
        <authorList>
            <person name="Zhou Z."/>
            <person name="Liu Y."/>
            <person name="Xu W."/>
            <person name="Pan J."/>
            <person name="Luo Z.H."/>
            <person name="Li M."/>
        </authorList>
    </citation>
    <scope>NUCLEOTIDE SEQUENCE [LARGE SCALE GENOMIC DNA]</scope>
    <source>
        <strain evidence="2">HyVt-115</strain>
    </source>
</reference>
<sequence>MIRRKLDPRTRVLVATKAWRLPEAARAMKPLVGKDTIVVPLLNGVEALDVMAEIPGLQPVLGGLCKISAFKTAPRLIRHVGVKPDLPQERMAMARRLGRQKGQPSASRLEYPAKTQKSASMAQVARGALSIVSSSPTCPCSNRQTSYAAPFCQTCPRWS</sequence>
<dbReference type="Gene3D" id="3.40.50.720">
    <property type="entry name" value="NAD(P)-binding Rossmann-like Domain"/>
    <property type="match status" value="1"/>
</dbReference>
<name>A0A7C0YD14_9BACT</name>
<feature type="domain" description="Ketopantoate reductase N-terminal" evidence="1">
    <location>
        <begin position="11"/>
        <end position="81"/>
    </location>
</feature>
<comment type="caution">
    <text evidence="2">The sequence shown here is derived from an EMBL/GenBank/DDBJ whole genome shotgun (WGS) entry which is preliminary data.</text>
</comment>
<dbReference type="AlphaFoldDB" id="A0A7C0YD14"/>
<accession>A0A7C0YD14</accession>
<proteinExistence type="predicted"/>
<gene>
    <name evidence="2" type="ORF">ENF32_02680</name>
</gene>
<organism evidence="2">
    <name type="scientific">Thermosulfidibacter takaii</name>
    <dbReference type="NCBI Taxonomy" id="412593"/>
    <lineage>
        <taxon>Bacteria</taxon>
        <taxon>Pseudomonadati</taxon>
        <taxon>Thermosulfidibacterota</taxon>
        <taxon>Thermosulfidibacteria</taxon>
        <taxon>Thermosulfidibacterales</taxon>
        <taxon>Thermosulfidibacteraceae</taxon>
    </lineage>
</organism>
<evidence type="ECO:0000259" key="1">
    <source>
        <dbReference type="Pfam" id="PF02558"/>
    </source>
</evidence>
<dbReference type="Proteomes" id="UP000885690">
    <property type="component" value="Unassembled WGS sequence"/>
</dbReference>
<dbReference type="Pfam" id="PF02558">
    <property type="entry name" value="ApbA"/>
    <property type="match status" value="1"/>
</dbReference>
<protein>
    <recommendedName>
        <fullName evidence="1">Ketopantoate reductase N-terminal domain-containing protein</fullName>
    </recommendedName>
</protein>
<dbReference type="EMBL" id="DQWS01000103">
    <property type="protein sequence ID" value="HDD52959.1"/>
    <property type="molecule type" value="Genomic_DNA"/>
</dbReference>
<evidence type="ECO:0000313" key="2">
    <source>
        <dbReference type="EMBL" id="HDD52959.1"/>
    </source>
</evidence>